<comment type="caution">
    <text evidence="1">The sequence shown here is derived from an EMBL/GenBank/DDBJ whole genome shotgun (WGS) entry which is preliminary data.</text>
</comment>
<name>A0A1A0RA41_MYCPR</name>
<dbReference type="Proteomes" id="UP000093902">
    <property type="component" value="Unassembled WGS sequence"/>
</dbReference>
<protein>
    <recommendedName>
        <fullName evidence="3">Amidohydrolase 3 domain-containing protein</fullName>
    </recommendedName>
</protein>
<evidence type="ECO:0000313" key="2">
    <source>
        <dbReference type="Proteomes" id="UP000093902"/>
    </source>
</evidence>
<dbReference type="STRING" id="43304.GCA_001403655_01056"/>
<dbReference type="EMBL" id="LZSO01000015">
    <property type="protein sequence ID" value="OBB31365.1"/>
    <property type="molecule type" value="Genomic_DNA"/>
</dbReference>
<dbReference type="AlphaFoldDB" id="A0A1A0RA41"/>
<proteinExistence type="predicted"/>
<evidence type="ECO:0008006" key="3">
    <source>
        <dbReference type="Google" id="ProtNLM"/>
    </source>
</evidence>
<sequence>MRRHWSPTRRPARSGLADYGVQPGSRADLVVIAAANPAEAVAGHPERVLVLHDGRVVRPADHPS</sequence>
<reference evidence="2" key="1">
    <citation type="submission" date="2016-06" db="EMBL/GenBank/DDBJ databases">
        <authorList>
            <person name="Sutton G."/>
            <person name="Brinkac L."/>
            <person name="Sanka R."/>
            <person name="Adams M."/>
            <person name="Lau E."/>
            <person name="Mehaffy C."/>
            <person name="Tameris M."/>
            <person name="Hatherill M."/>
            <person name="Hanekom W."/>
            <person name="Mahomed H."/>
            <person name="Mcshane H."/>
        </authorList>
    </citation>
    <scope>NUCLEOTIDE SEQUENCE [LARGE SCALE GENOMIC DNA]</scope>
    <source>
        <strain evidence="2">852002-51209_SCH5440388</strain>
    </source>
</reference>
<organism evidence="1 2">
    <name type="scientific">Mycolicibacterium peregrinum</name>
    <name type="common">Mycobacterium peregrinum</name>
    <dbReference type="NCBI Taxonomy" id="43304"/>
    <lineage>
        <taxon>Bacteria</taxon>
        <taxon>Bacillati</taxon>
        <taxon>Actinomycetota</taxon>
        <taxon>Actinomycetes</taxon>
        <taxon>Mycobacteriales</taxon>
        <taxon>Mycobacteriaceae</taxon>
        <taxon>Mycolicibacterium</taxon>
    </lineage>
</organism>
<dbReference type="GO" id="GO:0016810">
    <property type="term" value="F:hydrolase activity, acting on carbon-nitrogen (but not peptide) bonds"/>
    <property type="evidence" value="ECO:0007669"/>
    <property type="project" value="InterPro"/>
</dbReference>
<gene>
    <name evidence="1" type="ORF">A5792_16195</name>
</gene>
<dbReference type="Gene3D" id="3.20.20.140">
    <property type="entry name" value="Metal-dependent hydrolases"/>
    <property type="match status" value="1"/>
</dbReference>
<accession>A0A1A0RA41</accession>
<evidence type="ECO:0000313" key="1">
    <source>
        <dbReference type="EMBL" id="OBB31365.1"/>
    </source>
</evidence>
<dbReference type="Gene3D" id="2.30.40.10">
    <property type="entry name" value="Urease, subunit C, domain 1"/>
    <property type="match status" value="1"/>
</dbReference>
<dbReference type="RefSeq" id="WP_064931620.1">
    <property type="nucleotide sequence ID" value="NZ_LZSO01000015.1"/>
</dbReference>
<dbReference type="InterPro" id="IPR011059">
    <property type="entry name" value="Metal-dep_hydrolase_composite"/>
</dbReference>